<dbReference type="GeneID" id="71761698"/>
<feature type="domain" description="PIN" evidence="1">
    <location>
        <begin position="6"/>
        <end position="131"/>
    </location>
</feature>
<dbReference type="SUPFAM" id="SSF88723">
    <property type="entry name" value="PIN domain-like"/>
    <property type="match status" value="1"/>
</dbReference>
<dbReference type="Proteomes" id="UP000830542">
    <property type="component" value="Chromosome"/>
</dbReference>
<proteinExistence type="predicted"/>
<dbReference type="InterPro" id="IPR039018">
    <property type="entry name" value="VapC20-like"/>
</dbReference>
<dbReference type="InterPro" id="IPR002716">
    <property type="entry name" value="PIN_dom"/>
</dbReference>
<keyword evidence="4" id="KW-1185">Reference proteome</keyword>
<evidence type="ECO:0000313" key="3">
    <source>
        <dbReference type="EMBL" id="UOO93834.1"/>
    </source>
</evidence>
<evidence type="ECO:0000259" key="1">
    <source>
        <dbReference type="Pfam" id="PF01850"/>
    </source>
</evidence>
<name>A0AAV3SL77_HALDO</name>
<sequence>MVQHALVDTNVLYGALQKRDQFHEEGLAIVTAADAHDLPVCIVLDFVLAETMNALTQELAHEETTEALSMVRESAGFEIRRTTNEVWATGLGVYEAHAHLSLVDAMLVAYARETDSSYIYSFDDGFDSVDGVRRLNTSRSCVA</sequence>
<dbReference type="Gene3D" id="3.40.50.1010">
    <property type="entry name" value="5'-nuclease"/>
    <property type="match status" value="1"/>
</dbReference>
<dbReference type="GO" id="GO:0016075">
    <property type="term" value="P:rRNA catabolic process"/>
    <property type="evidence" value="ECO:0007669"/>
    <property type="project" value="TreeGrafter"/>
</dbReference>
<dbReference type="GO" id="GO:0004521">
    <property type="term" value="F:RNA endonuclease activity"/>
    <property type="evidence" value="ECO:0007669"/>
    <property type="project" value="InterPro"/>
</dbReference>
<evidence type="ECO:0000313" key="4">
    <source>
        <dbReference type="Proteomes" id="UP000830542"/>
    </source>
</evidence>
<evidence type="ECO:0000313" key="2">
    <source>
        <dbReference type="EMBL" id="GAA0477931.1"/>
    </source>
</evidence>
<protein>
    <submittedName>
        <fullName evidence="2">PIN domain-containing protein</fullName>
    </submittedName>
</protein>
<reference evidence="2" key="1">
    <citation type="journal article" date="2014" name="Int. J. Syst. Evol. Microbiol.">
        <title>Complete genome sequence of Corynebacterium casei LMG S-19264T (=DSM 44701T), isolated from a smear-ripened cheese.</title>
        <authorList>
            <consortium name="US DOE Joint Genome Institute (JGI-PGF)"/>
            <person name="Walter F."/>
            <person name="Albersmeier A."/>
            <person name="Kalinowski J."/>
            <person name="Ruckert C."/>
        </authorList>
    </citation>
    <scope>NUCLEOTIDE SEQUENCE</scope>
    <source>
        <strain evidence="2">JCM 12289</strain>
    </source>
</reference>
<dbReference type="EMBL" id="BAAADN010000091">
    <property type="protein sequence ID" value="GAA0477931.1"/>
    <property type="molecule type" value="Genomic_DNA"/>
</dbReference>
<accession>A0AAV3SL77</accession>
<evidence type="ECO:0000313" key="5">
    <source>
        <dbReference type="Proteomes" id="UP001500962"/>
    </source>
</evidence>
<dbReference type="EMBL" id="CP095005">
    <property type="protein sequence ID" value="UOO93834.1"/>
    <property type="molecule type" value="Genomic_DNA"/>
</dbReference>
<dbReference type="PANTHER" id="PTHR42188">
    <property type="entry name" value="23S RRNA-SPECIFIC ENDONUCLEASE VAPC20"/>
    <property type="match status" value="1"/>
</dbReference>
<dbReference type="PANTHER" id="PTHR42188:SF1">
    <property type="entry name" value="23S RRNA-SPECIFIC ENDONUCLEASE VAPC20"/>
    <property type="match status" value="1"/>
</dbReference>
<dbReference type="Pfam" id="PF01850">
    <property type="entry name" value="PIN"/>
    <property type="match status" value="1"/>
</dbReference>
<reference evidence="3" key="2">
    <citation type="submission" date="2022-04" db="EMBL/GenBank/DDBJ databases">
        <title>Sequencing and genomic assembly of Halococcus dombrowskii.</title>
        <authorList>
            <person name="Lim S.W."/>
            <person name="MacLea K.S."/>
        </authorList>
    </citation>
    <scope>NUCLEOTIDE SEQUENCE</scope>
    <source>
        <strain evidence="3">H4</strain>
    </source>
</reference>
<organism evidence="2 5">
    <name type="scientific">Halococcus dombrowskii</name>
    <dbReference type="NCBI Taxonomy" id="179637"/>
    <lineage>
        <taxon>Archaea</taxon>
        <taxon>Methanobacteriati</taxon>
        <taxon>Methanobacteriota</taxon>
        <taxon>Stenosarchaea group</taxon>
        <taxon>Halobacteria</taxon>
        <taxon>Halobacteriales</taxon>
        <taxon>Halococcaceae</taxon>
        <taxon>Halococcus</taxon>
    </lineage>
</organism>
<gene>
    <name evidence="2" type="ORF">GCM10008985_37810</name>
    <name evidence="3" type="ORF">MUK72_07580</name>
</gene>
<dbReference type="RefSeq" id="WP_244698282.1">
    <property type="nucleotide sequence ID" value="NZ_BAAADN010000091.1"/>
</dbReference>
<reference evidence="2" key="3">
    <citation type="submission" date="2023-12" db="EMBL/GenBank/DDBJ databases">
        <authorList>
            <person name="Sun Q."/>
            <person name="Inoue M."/>
        </authorList>
    </citation>
    <scope>NUCLEOTIDE SEQUENCE</scope>
    <source>
        <strain evidence="2">JCM 12289</strain>
    </source>
</reference>
<dbReference type="AlphaFoldDB" id="A0AAV3SL77"/>
<dbReference type="Proteomes" id="UP001500962">
    <property type="component" value="Unassembled WGS sequence"/>
</dbReference>
<dbReference type="InterPro" id="IPR029060">
    <property type="entry name" value="PIN-like_dom_sf"/>
</dbReference>
<dbReference type="KEGG" id="hdo:MUK72_07580"/>